<evidence type="ECO:0000259" key="8">
    <source>
        <dbReference type="Pfam" id="PF13847"/>
    </source>
</evidence>
<comment type="catalytic activity">
    <reaction evidence="4">
        <text>arsenic triglutathione + [thioredoxin]-dithiol + S-adenosyl-L-methionine + 2 H2O = methylarsonous acid + [thioredoxin]-disulfide + 3 glutathione + S-adenosyl-L-homocysteine + H(+)</text>
        <dbReference type="Rhea" id="RHEA:69460"/>
        <dbReference type="Rhea" id="RHEA-COMP:10698"/>
        <dbReference type="Rhea" id="RHEA-COMP:10700"/>
        <dbReference type="ChEBI" id="CHEBI:15377"/>
        <dbReference type="ChEBI" id="CHEBI:15378"/>
        <dbReference type="ChEBI" id="CHEBI:17826"/>
        <dbReference type="ChEBI" id="CHEBI:29950"/>
        <dbReference type="ChEBI" id="CHEBI:50058"/>
        <dbReference type="ChEBI" id="CHEBI:57856"/>
        <dbReference type="ChEBI" id="CHEBI:57925"/>
        <dbReference type="ChEBI" id="CHEBI:59789"/>
        <dbReference type="ChEBI" id="CHEBI:183640"/>
        <dbReference type="EC" id="2.1.1.137"/>
    </reaction>
</comment>
<dbReference type="GO" id="GO:0005829">
    <property type="term" value="C:cytosol"/>
    <property type="evidence" value="ECO:0007669"/>
    <property type="project" value="TreeGrafter"/>
</dbReference>
<evidence type="ECO:0000256" key="7">
    <source>
        <dbReference type="SAM" id="Phobius"/>
    </source>
</evidence>
<comment type="similarity">
    <text evidence="1">Belongs to the methyltransferase superfamily. Arsenite methyltransferase family.</text>
</comment>
<evidence type="ECO:0000256" key="1">
    <source>
        <dbReference type="ARBA" id="ARBA00034487"/>
    </source>
</evidence>
<dbReference type="InterPro" id="IPR025714">
    <property type="entry name" value="Methyltranfer_dom"/>
</dbReference>
<dbReference type="SUPFAM" id="SSF53335">
    <property type="entry name" value="S-adenosyl-L-methionine-dependent methyltransferases"/>
    <property type="match status" value="1"/>
</dbReference>
<dbReference type="Gene3D" id="3.40.50.150">
    <property type="entry name" value="Vaccinia Virus protein VP39"/>
    <property type="match status" value="1"/>
</dbReference>
<feature type="transmembrane region" description="Helical" evidence="7">
    <location>
        <begin position="137"/>
        <end position="159"/>
    </location>
</feature>
<accession>A0A8C1TT47</accession>
<dbReference type="GO" id="GO:0018872">
    <property type="term" value="P:arsonoacetate metabolic process"/>
    <property type="evidence" value="ECO:0007669"/>
    <property type="project" value="TreeGrafter"/>
</dbReference>
<protein>
    <recommendedName>
        <fullName evidence="3">Arsenite methyltransferase</fullName>
        <ecNumber evidence="2">2.1.1.137</ecNumber>
    </recommendedName>
</protein>
<keyword evidence="7" id="KW-0472">Membrane</keyword>
<dbReference type="GO" id="GO:0009404">
    <property type="term" value="P:toxin metabolic process"/>
    <property type="evidence" value="ECO:0007669"/>
    <property type="project" value="TreeGrafter"/>
</dbReference>
<feature type="domain" description="Methyltransferase" evidence="8">
    <location>
        <begin position="71"/>
        <end position="107"/>
    </location>
</feature>
<evidence type="ECO:0000256" key="5">
    <source>
        <dbReference type="ARBA" id="ARBA00047943"/>
    </source>
</evidence>
<keyword evidence="7" id="KW-0812">Transmembrane</keyword>
<organism evidence="9 10">
    <name type="scientific">Cyprinus carpio</name>
    <name type="common">Common carp</name>
    <dbReference type="NCBI Taxonomy" id="7962"/>
    <lineage>
        <taxon>Eukaryota</taxon>
        <taxon>Metazoa</taxon>
        <taxon>Chordata</taxon>
        <taxon>Craniata</taxon>
        <taxon>Vertebrata</taxon>
        <taxon>Euteleostomi</taxon>
        <taxon>Actinopterygii</taxon>
        <taxon>Neopterygii</taxon>
        <taxon>Teleostei</taxon>
        <taxon>Ostariophysi</taxon>
        <taxon>Cypriniformes</taxon>
        <taxon>Cyprinidae</taxon>
        <taxon>Cyprininae</taxon>
        <taxon>Cyprinus</taxon>
    </lineage>
</organism>
<evidence type="ECO:0000313" key="10">
    <source>
        <dbReference type="Proteomes" id="UP000694700"/>
    </source>
</evidence>
<evidence type="ECO:0000256" key="6">
    <source>
        <dbReference type="ARBA" id="ARBA00048428"/>
    </source>
</evidence>
<name>A0A8C1TT47_CYPCA</name>
<evidence type="ECO:0000256" key="4">
    <source>
        <dbReference type="ARBA" id="ARBA00047941"/>
    </source>
</evidence>
<evidence type="ECO:0000256" key="3">
    <source>
        <dbReference type="ARBA" id="ARBA00034545"/>
    </source>
</evidence>
<dbReference type="InterPro" id="IPR029063">
    <property type="entry name" value="SAM-dependent_MTases_sf"/>
</dbReference>
<dbReference type="CDD" id="cd02440">
    <property type="entry name" value="AdoMet_MTases"/>
    <property type="match status" value="1"/>
</dbReference>
<dbReference type="Pfam" id="PF13847">
    <property type="entry name" value="Methyltransf_31"/>
    <property type="match status" value="1"/>
</dbReference>
<sequence>LTIVHSNKAVTSFYNDVKEYYGKTLKKTSDLKSNACVLSAKPVPEYMRKVIAEIHPDVVYGCGLVVPECLEGCRVLDLGCGSGRDCYMLSQFLGEKGHVTGIDMTEELEKLLGEMQWSGGNDYSYTTVTTYVPHVGFFYFILFYLFYLFIFFFVHSFILNCKICLGDYKFVSATYRLFKLPKGTESCQVMNNGEITGAEESFDFDAFKIFLIEMEVDGDVGLNSSGSGRCWAKPKTVSVNPFELVQQLDSASVIPSTGGCCEDQESCCQ</sequence>
<dbReference type="AlphaFoldDB" id="A0A8C1TT47"/>
<evidence type="ECO:0000256" key="2">
    <source>
        <dbReference type="ARBA" id="ARBA00034521"/>
    </source>
</evidence>
<comment type="catalytic activity">
    <reaction evidence="6">
        <text>arsenic triglutathione + 3 [thioredoxin]-dithiol + 3 S-adenosyl-L-methionine = trimethylarsine + 3 [thioredoxin]-disulfide + 3 glutathione + 3 S-adenosyl-L-homocysteine + 3 H(+)</text>
        <dbReference type="Rhea" id="RHEA:69432"/>
        <dbReference type="Rhea" id="RHEA-COMP:10698"/>
        <dbReference type="Rhea" id="RHEA-COMP:10700"/>
        <dbReference type="ChEBI" id="CHEBI:15378"/>
        <dbReference type="ChEBI" id="CHEBI:27130"/>
        <dbReference type="ChEBI" id="CHEBI:29950"/>
        <dbReference type="ChEBI" id="CHEBI:50058"/>
        <dbReference type="ChEBI" id="CHEBI:57856"/>
        <dbReference type="ChEBI" id="CHEBI:57925"/>
        <dbReference type="ChEBI" id="CHEBI:59789"/>
        <dbReference type="ChEBI" id="CHEBI:183640"/>
        <dbReference type="EC" id="2.1.1.137"/>
    </reaction>
</comment>
<dbReference type="PANTHER" id="PTHR43675">
    <property type="entry name" value="ARSENITE METHYLTRANSFERASE"/>
    <property type="match status" value="1"/>
</dbReference>
<dbReference type="Proteomes" id="UP000694700">
    <property type="component" value="Unplaced"/>
</dbReference>
<reference evidence="9" key="1">
    <citation type="submission" date="2025-08" db="UniProtKB">
        <authorList>
            <consortium name="Ensembl"/>
        </authorList>
    </citation>
    <scope>IDENTIFICATION</scope>
</reference>
<dbReference type="Ensembl" id="ENSCCRT00015028318.1">
    <property type="protein sequence ID" value="ENSCCRP00015027356.1"/>
    <property type="gene ID" value="ENSCCRG00015011546.1"/>
</dbReference>
<keyword evidence="7" id="KW-1133">Transmembrane helix</keyword>
<comment type="catalytic activity">
    <reaction evidence="5">
        <text>arsenic triglutathione + 2 [thioredoxin]-dithiol + 2 S-adenosyl-L-methionine + H2O = dimethylarsinous acid + 2 [thioredoxin]-disulfide + 3 glutathione + 2 S-adenosyl-L-homocysteine + 2 H(+)</text>
        <dbReference type="Rhea" id="RHEA:69464"/>
        <dbReference type="Rhea" id="RHEA-COMP:10698"/>
        <dbReference type="Rhea" id="RHEA-COMP:10700"/>
        <dbReference type="ChEBI" id="CHEBI:15377"/>
        <dbReference type="ChEBI" id="CHEBI:15378"/>
        <dbReference type="ChEBI" id="CHEBI:23808"/>
        <dbReference type="ChEBI" id="CHEBI:29950"/>
        <dbReference type="ChEBI" id="CHEBI:50058"/>
        <dbReference type="ChEBI" id="CHEBI:57856"/>
        <dbReference type="ChEBI" id="CHEBI:57925"/>
        <dbReference type="ChEBI" id="CHEBI:59789"/>
        <dbReference type="ChEBI" id="CHEBI:183640"/>
        <dbReference type="EC" id="2.1.1.137"/>
    </reaction>
</comment>
<dbReference type="GO" id="GO:0030791">
    <property type="term" value="F:arsenite methyltransferase activity"/>
    <property type="evidence" value="ECO:0007669"/>
    <property type="project" value="UniProtKB-EC"/>
</dbReference>
<dbReference type="EC" id="2.1.1.137" evidence="2"/>
<dbReference type="PANTHER" id="PTHR43675:SF9">
    <property type="entry name" value="ARSENITE METHYLTRANSFERASE"/>
    <property type="match status" value="1"/>
</dbReference>
<dbReference type="InterPro" id="IPR026669">
    <property type="entry name" value="Arsenite_MeTrfase-like"/>
</dbReference>
<evidence type="ECO:0000313" key="9">
    <source>
        <dbReference type="Ensembl" id="ENSCCRP00015027356.1"/>
    </source>
</evidence>
<proteinExistence type="inferred from homology"/>